<dbReference type="InterPro" id="IPR017438">
    <property type="entry name" value="ATP-NAD_kinase_N"/>
</dbReference>
<proteinExistence type="predicted"/>
<dbReference type="Gene3D" id="3.40.50.10330">
    <property type="entry name" value="Probable inorganic polyphosphate/atp-NAD kinase, domain 1"/>
    <property type="match status" value="1"/>
</dbReference>
<gene>
    <name evidence="1" type="ORF">BN13_240005</name>
</gene>
<dbReference type="EMBL" id="CAJC01000133">
    <property type="protein sequence ID" value="CCI52888.1"/>
    <property type="molecule type" value="Genomic_DNA"/>
</dbReference>
<name>A0A077MDM3_9MICO</name>
<dbReference type="Gene3D" id="2.60.200.30">
    <property type="entry name" value="Probable inorganic polyphosphate/atp-NAD kinase, domain 2"/>
    <property type="match status" value="1"/>
</dbReference>
<accession>A0A077MDM3</accession>
<dbReference type="GO" id="GO:0019674">
    <property type="term" value="P:NAD+ metabolic process"/>
    <property type="evidence" value="ECO:0007669"/>
    <property type="project" value="InterPro"/>
</dbReference>
<dbReference type="RefSeq" id="WP_048548920.1">
    <property type="nucleotide sequence ID" value="NZ_HF571038.1"/>
</dbReference>
<dbReference type="Proteomes" id="UP000035720">
    <property type="component" value="Unassembled WGS sequence"/>
</dbReference>
<evidence type="ECO:0000313" key="1">
    <source>
        <dbReference type="EMBL" id="CCI52888.1"/>
    </source>
</evidence>
<protein>
    <recommendedName>
        <fullName evidence="3">Inorganic polyphosphate/ATP-NAD kinase</fullName>
    </recommendedName>
</protein>
<sequence length="293" mass="31043">MATPRVVLVTRRTEYDELIARHGTRGQADSFLRSREQSLDVLLARHHALDAARHAVLAAIPVQWRRGQAERDELARFVFGPDDIVVAIGQDGLVANVAKYLDGHPVIGVDPMAVGGALVPHPCAAVADLLADVAGGRAAYLDRAMVEARTDDGQRLRALNEIFLGHASHQSARYDLSVGATHESQSSSGVIAGTGTGASGWCASIQRAVAPDLPLPAPEDRSLAWFVREAWPSASTGTALTYGILGGTDALCATALAEELVIFGDGIESDRLLLSWGQGVRISLSESVLRTVS</sequence>
<dbReference type="SUPFAM" id="SSF111331">
    <property type="entry name" value="NAD kinase/diacylglycerol kinase-like"/>
    <property type="match status" value="1"/>
</dbReference>
<evidence type="ECO:0008006" key="3">
    <source>
        <dbReference type="Google" id="ProtNLM"/>
    </source>
</evidence>
<dbReference type="STRING" id="1193518.BN13_240005"/>
<organism evidence="1 2">
    <name type="scientific">Nostocoides jenkinsii Ben 74</name>
    <dbReference type="NCBI Taxonomy" id="1193518"/>
    <lineage>
        <taxon>Bacteria</taxon>
        <taxon>Bacillati</taxon>
        <taxon>Actinomycetota</taxon>
        <taxon>Actinomycetes</taxon>
        <taxon>Micrococcales</taxon>
        <taxon>Intrasporangiaceae</taxon>
        <taxon>Nostocoides</taxon>
    </lineage>
</organism>
<reference evidence="1 2" key="1">
    <citation type="journal article" date="2013" name="ISME J.">
        <title>A metabolic model for members of the genus Tetrasphaera involved in enhanced biological phosphorus removal.</title>
        <authorList>
            <person name="Kristiansen R."/>
            <person name="Nguyen H.T.T."/>
            <person name="Saunders A.M."/>
            <person name="Nielsen J.L."/>
            <person name="Wimmer R."/>
            <person name="Le V.Q."/>
            <person name="McIlroy S.J."/>
            <person name="Petrovski S."/>
            <person name="Seviour R.J."/>
            <person name="Calteau A."/>
            <person name="Nielsen K.L."/>
            <person name="Nielsen P.H."/>
        </authorList>
    </citation>
    <scope>NUCLEOTIDE SEQUENCE [LARGE SCALE GENOMIC DNA]</scope>
    <source>
        <strain evidence="1 2">Ben 74</strain>
    </source>
</reference>
<dbReference type="PANTHER" id="PTHR13158:SF5">
    <property type="entry name" value="NAD KINASE 2, MITOCHONDRIAL"/>
    <property type="match status" value="1"/>
</dbReference>
<dbReference type="AlphaFoldDB" id="A0A077MDM3"/>
<comment type="caution">
    <text evidence="1">The sequence shown here is derived from an EMBL/GenBank/DDBJ whole genome shotgun (WGS) entry which is preliminary data.</text>
</comment>
<dbReference type="InterPro" id="IPR017437">
    <property type="entry name" value="ATP-NAD_kinase_PpnK-typ_C"/>
</dbReference>
<evidence type="ECO:0000313" key="2">
    <source>
        <dbReference type="Proteomes" id="UP000035720"/>
    </source>
</evidence>
<dbReference type="PANTHER" id="PTHR13158">
    <property type="match status" value="1"/>
</dbReference>
<dbReference type="InterPro" id="IPR016064">
    <property type="entry name" value="NAD/diacylglycerol_kinase_sf"/>
</dbReference>
<dbReference type="GO" id="GO:0003951">
    <property type="term" value="F:NAD+ kinase activity"/>
    <property type="evidence" value="ECO:0007669"/>
    <property type="project" value="InterPro"/>
</dbReference>
<dbReference type="OrthoDB" id="1889537at2"/>
<keyword evidence="2" id="KW-1185">Reference proteome</keyword>